<keyword evidence="2" id="KW-0614">Plasmid</keyword>
<dbReference type="RefSeq" id="WP_255905366.1">
    <property type="nucleotide sequence ID" value="NZ_CP050473.1"/>
</dbReference>
<dbReference type="Proteomes" id="UP001059912">
    <property type="component" value="Plasmid unnamed2"/>
</dbReference>
<dbReference type="EMBL" id="CP050473">
    <property type="protein sequence ID" value="UTZ35037.1"/>
    <property type="molecule type" value="Genomic_DNA"/>
</dbReference>
<evidence type="ECO:0000313" key="3">
    <source>
        <dbReference type="EMBL" id="UTZ35128.1"/>
    </source>
</evidence>
<keyword evidence="1" id="KW-0732">Signal</keyword>
<feature type="chain" id="PRO_5045034178" description="Adhesin" evidence="1">
    <location>
        <begin position="18"/>
        <end position="136"/>
    </location>
</feature>
<protein>
    <recommendedName>
        <fullName evidence="5">Adhesin</fullName>
    </recommendedName>
</protein>
<name>A0ABY5IPX3_9VIBR</name>
<geneLocation type="plasmid" evidence="2 4">
    <name>unnamed2</name>
</geneLocation>
<keyword evidence="4" id="KW-1185">Reference proteome</keyword>
<evidence type="ECO:0000313" key="2">
    <source>
        <dbReference type="EMBL" id="UTZ35037.1"/>
    </source>
</evidence>
<evidence type="ECO:0000256" key="1">
    <source>
        <dbReference type="SAM" id="SignalP"/>
    </source>
</evidence>
<accession>A0ABY5IPX3</accession>
<dbReference type="EMBL" id="CP050473">
    <property type="protein sequence ID" value="UTZ35128.1"/>
    <property type="molecule type" value="Genomic_DNA"/>
</dbReference>
<gene>
    <name evidence="2" type="ORF">HB762_27625</name>
    <name evidence="3" type="ORF">HB762_28105</name>
</gene>
<reference evidence="2" key="1">
    <citation type="submission" date="2020-03" db="EMBL/GenBank/DDBJ databases">
        <title>Five strains of Vibrio campbellii isolated from Mariana Trench.</title>
        <authorList>
            <person name="Liang J."/>
            <person name="Zhang X.-H."/>
        </authorList>
    </citation>
    <scope>NUCLEOTIDE SEQUENCE</scope>
    <source>
        <strain evidence="2">LJC013</strain>
        <plasmid evidence="2">unnamed2</plasmid>
    </source>
</reference>
<evidence type="ECO:0000313" key="4">
    <source>
        <dbReference type="Proteomes" id="UP001059912"/>
    </source>
</evidence>
<evidence type="ECO:0008006" key="5">
    <source>
        <dbReference type="Google" id="ProtNLM"/>
    </source>
</evidence>
<organism evidence="2 4">
    <name type="scientific">Vibrio campbellii</name>
    <dbReference type="NCBI Taxonomy" id="680"/>
    <lineage>
        <taxon>Bacteria</taxon>
        <taxon>Pseudomonadati</taxon>
        <taxon>Pseudomonadota</taxon>
        <taxon>Gammaproteobacteria</taxon>
        <taxon>Vibrionales</taxon>
        <taxon>Vibrionaceae</taxon>
        <taxon>Vibrio</taxon>
    </lineage>
</organism>
<proteinExistence type="predicted"/>
<sequence>MRTIFFTVLLLPSWSFATEKINCHFDKFHQVNHEVPEMSGYSDINQSCEIWAGKTTQKTLKLDGQKRAVNSKNWILLEPKGWEMNSTTYAGDFGELLTIEHELGENKKGLNGWYKASLVSSNITATYTSLGMCLIK</sequence>
<feature type="signal peptide" evidence="1">
    <location>
        <begin position="1"/>
        <end position="17"/>
    </location>
</feature>